<sequence length="107" mass="11581">MLKTTTPTIEGREIAEYLDIVVGEAILGSNIFKDILGSIRDVVGGRSGAYEREMRNARETAFAEMEEYARKLGADAVVGVDIDYEVIGQSGSMMMMVSVSGTAVKLK</sequence>
<accession>A0A0J1C2K4</accession>
<reference evidence="3 4" key="1">
    <citation type="submission" date="2014-11" db="EMBL/GenBank/DDBJ databases">
        <title>Genome of a novel goose pathogen.</title>
        <authorList>
            <person name="Hansen C.M."/>
            <person name="Hueffer K."/>
            <person name="Choi S.C."/>
        </authorList>
    </citation>
    <scope>NUCLEOTIDE SEQUENCE [LARGE SCALE GENOMIC DNA]</scope>
    <source>
        <strain evidence="3 4">KH1503</strain>
    </source>
</reference>
<protein>
    <recommendedName>
        <fullName evidence="2">UPF0145 protein PL75_07980</fullName>
    </recommendedName>
</protein>
<comment type="similarity">
    <text evidence="1 2">Belongs to the UPF0145 family.</text>
</comment>
<dbReference type="NCBIfam" id="NF002776">
    <property type="entry name" value="PRK02877.1"/>
    <property type="match status" value="1"/>
</dbReference>
<comment type="caution">
    <text evidence="3">The sequence shown here is derived from an EMBL/GenBank/DDBJ whole genome shotgun (WGS) entry which is preliminary data.</text>
</comment>
<organism evidence="3 4">
    <name type="scientific">Neisseria arctica</name>
    <dbReference type="NCBI Taxonomy" id="1470200"/>
    <lineage>
        <taxon>Bacteria</taxon>
        <taxon>Pseudomonadati</taxon>
        <taxon>Pseudomonadota</taxon>
        <taxon>Betaproteobacteria</taxon>
        <taxon>Neisseriales</taxon>
        <taxon>Neisseriaceae</taxon>
        <taxon>Neisseria</taxon>
    </lineage>
</organism>
<dbReference type="PANTHER" id="PTHR34068:SF1">
    <property type="entry name" value="UPF0145 PROTEIN YBJQ"/>
    <property type="match status" value="1"/>
</dbReference>
<evidence type="ECO:0000313" key="3">
    <source>
        <dbReference type="EMBL" id="KLT72473.1"/>
    </source>
</evidence>
<dbReference type="PATRIC" id="fig|1470200.3.peg.503"/>
<dbReference type="HAMAP" id="MF_00338">
    <property type="entry name" value="UPF0145"/>
    <property type="match status" value="1"/>
</dbReference>
<dbReference type="InterPro" id="IPR035439">
    <property type="entry name" value="UPF0145_dom_sf"/>
</dbReference>
<dbReference type="OrthoDB" id="9796448at2"/>
<dbReference type="SUPFAM" id="SSF117782">
    <property type="entry name" value="YbjQ-like"/>
    <property type="match status" value="1"/>
</dbReference>
<dbReference type="AlphaFoldDB" id="A0A0J1C2K4"/>
<dbReference type="Pfam" id="PF01906">
    <property type="entry name" value="YbjQ_1"/>
    <property type="match status" value="1"/>
</dbReference>
<dbReference type="PANTHER" id="PTHR34068">
    <property type="entry name" value="UPF0145 PROTEIN YBJQ"/>
    <property type="match status" value="1"/>
</dbReference>
<dbReference type="RefSeq" id="WP_047761403.1">
    <property type="nucleotide sequence ID" value="NZ_CP091510.1"/>
</dbReference>
<proteinExistence type="inferred from homology"/>
<dbReference type="InterPro" id="IPR002765">
    <property type="entry name" value="UPF0145_YbjQ-like"/>
</dbReference>
<dbReference type="EMBL" id="JTDO01000012">
    <property type="protein sequence ID" value="KLT72473.1"/>
    <property type="molecule type" value="Genomic_DNA"/>
</dbReference>
<evidence type="ECO:0000256" key="1">
    <source>
        <dbReference type="ARBA" id="ARBA00010751"/>
    </source>
</evidence>
<gene>
    <name evidence="3" type="ORF">PL75_07980</name>
</gene>
<dbReference type="Proteomes" id="UP000036027">
    <property type="component" value="Unassembled WGS sequence"/>
</dbReference>
<dbReference type="Gene3D" id="3.30.110.70">
    <property type="entry name" value="Hypothetical protein apc22750. Chain B"/>
    <property type="match status" value="1"/>
</dbReference>
<evidence type="ECO:0000256" key="2">
    <source>
        <dbReference type="HAMAP-Rule" id="MF_00338"/>
    </source>
</evidence>
<evidence type="ECO:0000313" key="4">
    <source>
        <dbReference type="Proteomes" id="UP000036027"/>
    </source>
</evidence>
<keyword evidence="4" id="KW-1185">Reference proteome</keyword>
<name>A0A0J1C2K4_9NEIS</name>